<keyword evidence="2" id="KW-1133">Transmembrane helix</keyword>
<dbReference type="RefSeq" id="WP_096613038.1">
    <property type="nucleotide sequence ID" value="NZ_NWVD01000006.1"/>
</dbReference>
<evidence type="ECO:0008006" key="5">
    <source>
        <dbReference type="Google" id="ProtNLM"/>
    </source>
</evidence>
<feature type="transmembrane region" description="Helical" evidence="2">
    <location>
        <begin position="12"/>
        <end position="32"/>
    </location>
</feature>
<comment type="caution">
    <text evidence="3">The sequence shown here is derived from an EMBL/GenBank/DDBJ whole genome shotgun (WGS) entry which is preliminary data.</text>
</comment>
<gene>
    <name evidence="3" type="ORF">COA17_13135</name>
</gene>
<feature type="transmembrane region" description="Helical" evidence="2">
    <location>
        <begin position="142"/>
        <end position="162"/>
    </location>
</feature>
<evidence type="ECO:0000256" key="1">
    <source>
        <dbReference type="SAM" id="Coils"/>
    </source>
</evidence>
<feature type="transmembrane region" description="Helical" evidence="2">
    <location>
        <begin position="38"/>
        <end position="56"/>
    </location>
</feature>
<keyword evidence="1" id="KW-0175">Coiled coil</keyword>
<keyword evidence="4" id="KW-1185">Reference proteome</keyword>
<feature type="coiled-coil region" evidence="1">
    <location>
        <begin position="436"/>
        <end position="495"/>
    </location>
</feature>
<dbReference type="Proteomes" id="UP000218784">
    <property type="component" value="Unassembled WGS sequence"/>
</dbReference>
<accession>A0A2A4HXA6</accession>
<organism evidence="3 4">
    <name type="scientific">Sphingomonas ginsenosidimutans</name>
    <dbReference type="NCBI Taxonomy" id="862134"/>
    <lineage>
        <taxon>Bacteria</taxon>
        <taxon>Pseudomonadati</taxon>
        <taxon>Pseudomonadota</taxon>
        <taxon>Alphaproteobacteria</taxon>
        <taxon>Sphingomonadales</taxon>
        <taxon>Sphingomonadaceae</taxon>
        <taxon>Sphingomonas</taxon>
    </lineage>
</organism>
<evidence type="ECO:0000313" key="3">
    <source>
        <dbReference type="EMBL" id="PCG08318.1"/>
    </source>
</evidence>
<sequence>MERKIRSELIKMIVIMTILLSIGAYAHDFVIAGIKAKAALNLSIFALFGVAAGLAFRNVLGLRNEVTALHALQTDFDSGRRRDDERIYTQPAIIFREPVLLGQGYRLITEQLSKQDDFQMPSGVVESLVHSVDQRIGDRKSVVAYFAGLMVFMGLIGAFMGLMHTVGSVGDLIGGMDMSGKGGDDAIAKMIEGMKAPLRGMSVGFSSSLFGLSTSMVLGALERCMTTAAKALRDEYEHWLSNLAKLETTEAAEGDAGGMAHVTRAIEMAGRQLSTLHTTVEDNRRREAATQGSLTELGQAMVALTRTVERVSDPAPLVEPIARTVTDVVRQQARLVAEMELLFEQAREDRAVIRTTLDAIARATAAQADAARSGAVVERLDRLIAAQEAAAQQDPVVIEWGGGGPVDAPRGARSLQERLRQVFTARRDDVATSRTQRRMAQRLEALIERQRQLEQDLRSEALQLRRGAEADSAAAAELRRALESERERLAVLAELVGQDDVPVDIDAALERARLQMELLAIKSGRLRDARAAMTQKTAKG</sequence>
<dbReference type="EMBL" id="NWVD01000006">
    <property type="protein sequence ID" value="PCG08318.1"/>
    <property type="molecule type" value="Genomic_DNA"/>
</dbReference>
<reference evidence="3 4" key="1">
    <citation type="submission" date="2017-09" db="EMBL/GenBank/DDBJ databases">
        <title>Sphingomonas ginsenosidimutans KACC 14949, whole genome shotgun sequence.</title>
        <authorList>
            <person name="Feng G."/>
            <person name="Zhu H."/>
        </authorList>
    </citation>
    <scope>NUCLEOTIDE SEQUENCE [LARGE SCALE GENOMIC DNA]</scope>
    <source>
        <strain evidence="3 4">KACC 14949</strain>
    </source>
</reference>
<name>A0A2A4HXA6_9SPHN</name>
<keyword evidence="2" id="KW-0812">Transmembrane</keyword>
<proteinExistence type="predicted"/>
<dbReference type="AlphaFoldDB" id="A0A2A4HXA6"/>
<evidence type="ECO:0000313" key="4">
    <source>
        <dbReference type="Proteomes" id="UP000218784"/>
    </source>
</evidence>
<evidence type="ECO:0000256" key="2">
    <source>
        <dbReference type="SAM" id="Phobius"/>
    </source>
</evidence>
<keyword evidence="2" id="KW-0472">Membrane</keyword>
<protein>
    <recommendedName>
        <fullName evidence="5">Biopolymer transporter ExbB</fullName>
    </recommendedName>
</protein>